<dbReference type="SUPFAM" id="SSF47188">
    <property type="entry name" value="Hemerythrin-like"/>
    <property type="match status" value="1"/>
</dbReference>
<dbReference type="CDD" id="cd01949">
    <property type="entry name" value="GGDEF"/>
    <property type="match status" value="1"/>
</dbReference>
<dbReference type="NCBIfam" id="TIGR00254">
    <property type="entry name" value="GGDEF"/>
    <property type="match status" value="1"/>
</dbReference>
<proteinExistence type="inferred from homology"/>
<dbReference type="Pfam" id="PF00990">
    <property type="entry name" value="GGDEF"/>
    <property type="match status" value="1"/>
</dbReference>
<dbReference type="CDD" id="cd12107">
    <property type="entry name" value="Hemerythrin"/>
    <property type="match status" value="1"/>
</dbReference>
<comment type="catalytic activity">
    <reaction evidence="5">
        <text>2 GTP = 3',3'-c-di-GMP + 2 diphosphate</text>
        <dbReference type="Rhea" id="RHEA:24898"/>
        <dbReference type="ChEBI" id="CHEBI:33019"/>
        <dbReference type="ChEBI" id="CHEBI:37565"/>
        <dbReference type="ChEBI" id="CHEBI:58805"/>
        <dbReference type="EC" id="2.7.7.65"/>
    </reaction>
</comment>
<evidence type="ECO:0000256" key="6">
    <source>
        <dbReference type="SAM" id="Coils"/>
    </source>
</evidence>
<evidence type="ECO:0000256" key="4">
    <source>
        <dbReference type="ARBA" id="ARBA00023004"/>
    </source>
</evidence>
<dbReference type="InterPro" id="IPR043128">
    <property type="entry name" value="Rev_trsase/Diguanyl_cyclase"/>
</dbReference>
<evidence type="ECO:0000256" key="2">
    <source>
        <dbReference type="ARBA" id="ARBA00012528"/>
    </source>
</evidence>
<dbReference type="InterPro" id="IPR035938">
    <property type="entry name" value="Hemerythrin-like_sf"/>
</dbReference>
<dbReference type="RefSeq" id="WP_207353609.1">
    <property type="nucleotide sequence ID" value="NZ_CP071503.1"/>
</dbReference>
<dbReference type="InterPro" id="IPR050469">
    <property type="entry name" value="Diguanylate_Cyclase"/>
</dbReference>
<dbReference type="Proteomes" id="UP000662770">
    <property type="component" value="Chromosome"/>
</dbReference>
<accession>A0ABX7QLU5</accession>
<feature type="coiled-coil region" evidence="6">
    <location>
        <begin position="181"/>
        <end position="215"/>
    </location>
</feature>
<keyword evidence="9" id="KW-1185">Reference proteome</keyword>
<dbReference type="PROSITE" id="PS50887">
    <property type="entry name" value="GGDEF"/>
    <property type="match status" value="1"/>
</dbReference>
<dbReference type="NCBIfam" id="TIGR02481">
    <property type="entry name" value="hemeryth_dom"/>
    <property type="match status" value="1"/>
</dbReference>
<evidence type="ECO:0000256" key="1">
    <source>
        <dbReference type="ARBA" id="ARBA00010587"/>
    </source>
</evidence>
<evidence type="ECO:0000313" key="8">
    <source>
        <dbReference type="EMBL" id="QSX32364.1"/>
    </source>
</evidence>
<dbReference type="PANTHER" id="PTHR45138">
    <property type="entry name" value="REGULATORY COMPONENTS OF SENSORY TRANSDUCTION SYSTEM"/>
    <property type="match status" value="1"/>
</dbReference>
<dbReference type="InterPro" id="IPR029787">
    <property type="entry name" value="Nucleotide_cyclase"/>
</dbReference>
<dbReference type="Gene3D" id="1.20.120.50">
    <property type="entry name" value="Hemerythrin-like"/>
    <property type="match status" value="1"/>
</dbReference>
<protein>
    <recommendedName>
        <fullName evidence="2">diguanylate cyclase</fullName>
        <ecNumber evidence="2">2.7.7.65</ecNumber>
    </recommendedName>
</protein>
<feature type="domain" description="GGDEF" evidence="7">
    <location>
        <begin position="242"/>
        <end position="373"/>
    </location>
</feature>
<keyword evidence="3" id="KW-0479">Metal-binding</keyword>
<dbReference type="InterPro" id="IPR000160">
    <property type="entry name" value="GGDEF_dom"/>
</dbReference>
<dbReference type="PANTHER" id="PTHR45138:SF9">
    <property type="entry name" value="DIGUANYLATE CYCLASE DGCM-RELATED"/>
    <property type="match status" value="1"/>
</dbReference>
<evidence type="ECO:0000313" key="9">
    <source>
        <dbReference type="Proteomes" id="UP000662770"/>
    </source>
</evidence>
<name>A0ABX7QLU5_9GAMM</name>
<evidence type="ECO:0000256" key="5">
    <source>
        <dbReference type="ARBA" id="ARBA00034247"/>
    </source>
</evidence>
<gene>
    <name evidence="8" type="ORF">JYB87_11355</name>
</gene>
<keyword evidence="6" id="KW-0175">Coiled coil</keyword>
<dbReference type="InterPro" id="IPR012827">
    <property type="entry name" value="Hemerythrin_metal-bd"/>
</dbReference>
<dbReference type="SUPFAM" id="SSF55073">
    <property type="entry name" value="Nucleotide cyclase"/>
    <property type="match status" value="1"/>
</dbReference>
<dbReference type="EMBL" id="CP071503">
    <property type="protein sequence ID" value="QSX32364.1"/>
    <property type="molecule type" value="Genomic_DNA"/>
</dbReference>
<dbReference type="EC" id="2.7.7.65" evidence="2"/>
<keyword evidence="4" id="KW-0408">Iron</keyword>
<organism evidence="8 9">
    <name type="scientific">Shewanella avicenniae</name>
    <dbReference type="NCBI Taxonomy" id="2814294"/>
    <lineage>
        <taxon>Bacteria</taxon>
        <taxon>Pseudomonadati</taxon>
        <taxon>Pseudomonadota</taxon>
        <taxon>Gammaproteobacteria</taxon>
        <taxon>Alteromonadales</taxon>
        <taxon>Shewanellaceae</taxon>
        <taxon>Shewanella</taxon>
    </lineage>
</organism>
<dbReference type="Pfam" id="PF01814">
    <property type="entry name" value="Hemerythrin"/>
    <property type="match status" value="1"/>
</dbReference>
<dbReference type="InterPro" id="IPR012312">
    <property type="entry name" value="Hemerythrin-like"/>
</dbReference>
<sequence>MKSFVWDKIYVTGYSEVDAQHQELISLLNKYSASLATNSLNSKDTESVLTDLLAYTVYHFDEEESLMENADLDPRHIKEHKKQHNQFIDEVRMMQGELLNQKFDSLKYLLDFLMHWLAYHILGLDKTMARQMEAIDNGCTPEQAYDNEVILTNDVRGPLLNALSALFSQVSERNHALMELTNQLEEKVQQRTRDLEHANLQLDNANKELELLATTDPLTGLPNRRFAMRELEQLWRANRTNETFSCMMIDADNFKTINDTEGHDAGDAVLVQLADTFKHHLRTDDIASRLGGDEFLIICPNTDQDGVLCLASNLLEKIQRLRVNVGQSQWQGSVSIGLATFTPAMASIADFIKSADLGVYKAKANGRNRIEVC</sequence>
<comment type="similarity">
    <text evidence="1">Belongs to the hemerythrin family.</text>
</comment>
<dbReference type="NCBIfam" id="NF033749">
    <property type="entry name" value="bact_hemeryth"/>
    <property type="match status" value="1"/>
</dbReference>
<dbReference type="SMART" id="SM00267">
    <property type="entry name" value="GGDEF"/>
    <property type="match status" value="1"/>
</dbReference>
<evidence type="ECO:0000259" key="7">
    <source>
        <dbReference type="PROSITE" id="PS50887"/>
    </source>
</evidence>
<evidence type="ECO:0000256" key="3">
    <source>
        <dbReference type="ARBA" id="ARBA00022723"/>
    </source>
</evidence>
<reference evidence="8 9" key="1">
    <citation type="submission" date="2021-03" db="EMBL/GenBank/DDBJ databases">
        <title>Novel species identification of genus Shewanella.</title>
        <authorList>
            <person name="Liu G."/>
            <person name="Zhang Q."/>
        </authorList>
    </citation>
    <scope>NUCLEOTIDE SEQUENCE [LARGE SCALE GENOMIC DNA]</scope>
    <source>
        <strain evidence="8 9">FJAT-51800</strain>
    </source>
</reference>
<dbReference type="Gene3D" id="3.30.70.270">
    <property type="match status" value="1"/>
</dbReference>